<dbReference type="SUPFAM" id="SSF47413">
    <property type="entry name" value="lambda repressor-like DNA-binding domains"/>
    <property type="match status" value="1"/>
</dbReference>
<reference evidence="3" key="2">
    <citation type="submission" date="2021-04" db="EMBL/GenBank/DDBJ databases">
        <authorList>
            <person name="Gilroy R."/>
        </authorList>
    </citation>
    <scope>NUCLEOTIDE SEQUENCE</scope>
    <source>
        <strain evidence="3">CHK186-16707</strain>
    </source>
</reference>
<evidence type="ECO:0000313" key="3">
    <source>
        <dbReference type="EMBL" id="HJA08691.1"/>
    </source>
</evidence>
<dbReference type="InterPro" id="IPR050807">
    <property type="entry name" value="TransReg_Diox_bact_type"/>
</dbReference>
<dbReference type="CDD" id="cd00093">
    <property type="entry name" value="HTH_XRE"/>
    <property type="match status" value="1"/>
</dbReference>
<dbReference type="PROSITE" id="PS50943">
    <property type="entry name" value="HTH_CROC1"/>
    <property type="match status" value="1"/>
</dbReference>
<dbReference type="PANTHER" id="PTHR46797:SF1">
    <property type="entry name" value="METHYLPHOSPHONATE SYNTHASE"/>
    <property type="match status" value="1"/>
</dbReference>
<sequence>MVRARKTRKKDGLDTAQAQTLRAIMGKRIRELRLQKEMTQSDLGATAGITYGHVSLIENGQANITLETLEKISQVLNVSVASLFEYMGSADNKDQIKEIIDLLPGLSPASLQLVHGLVTHLAR</sequence>
<dbReference type="Pfam" id="PF01381">
    <property type="entry name" value="HTH_3"/>
    <property type="match status" value="1"/>
</dbReference>
<dbReference type="Proteomes" id="UP000824225">
    <property type="component" value="Unassembled WGS sequence"/>
</dbReference>
<dbReference type="GO" id="GO:0003677">
    <property type="term" value="F:DNA binding"/>
    <property type="evidence" value="ECO:0007669"/>
    <property type="project" value="UniProtKB-KW"/>
</dbReference>
<accession>A0A9D2HEH0</accession>
<dbReference type="InterPro" id="IPR001387">
    <property type="entry name" value="Cro/C1-type_HTH"/>
</dbReference>
<gene>
    <name evidence="3" type="ORF">H9962_05835</name>
</gene>
<dbReference type="EMBL" id="DXAN01000020">
    <property type="protein sequence ID" value="HJA08691.1"/>
    <property type="molecule type" value="Genomic_DNA"/>
</dbReference>
<dbReference type="AlphaFoldDB" id="A0A9D2HEH0"/>
<dbReference type="GO" id="GO:0003700">
    <property type="term" value="F:DNA-binding transcription factor activity"/>
    <property type="evidence" value="ECO:0007669"/>
    <property type="project" value="TreeGrafter"/>
</dbReference>
<dbReference type="InterPro" id="IPR010982">
    <property type="entry name" value="Lambda_DNA-bd_dom_sf"/>
</dbReference>
<dbReference type="Gene3D" id="1.10.260.40">
    <property type="entry name" value="lambda repressor-like DNA-binding domains"/>
    <property type="match status" value="1"/>
</dbReference>
<feature type="domain" description="HTH cro/C1-type" evidence="2">
    <location>
        <begin position="29"/>
        <end position="83"/>
    </location>
</feature>
<evidence type="ECO:0000313" key="4">
    <source>
        <dbReference type="Proteomes" id="UP000824225"/>
    </source>
</evidence>
<dbReference type="PANTHER" id="PTHR46797">
    <property type="entry name" value="HTH-TYPE TRANSCRIPTIONAL REGULATOR"/>
    <property type="match status" value="1"/>
</dbReference>
<evidence type="ECO:0000259" key="2">
    <source>
        <dbReference type="PROSITE" id="PS50943"/>
    </source>
</evidence>
<proteinExistence type="predicted"/>
<dbReference type="GO" id="GO:0005829">
    <property type="term" value="C:cytosol"/>
    <property type="evidence" value="ECO:0007669"/>
    <property type="project" value="TreeGrafter"/>
</dbReference>
<comment type="caution">
    <text evidence="3">The sequence shown here is derived from an EMBL/GenBank/DDBJ whole genome shotgun (WGS) entry which is preliminary data.</text>
</comment>
<evidence type="ECO:0000256" key="1">
    <source>
        <dbReference type="ARBA" id="ARBA00023125"/>
    </source>
</evidence>
<name>A0A9D2HEH0_9BACT</name>
<organism evidence="3 4">
    <name type="scientific">Candidatus Mailhella merdigallinarum</name>
    <dbReference type="NCBI Taxonomy" id="2838658"/>
    <lineage>
        <taxon>Bacteria</taxon>
        <taxon>Pseudomonadati</taxon>
        <taxon>Thermodesulfobacteriota</taxon>
        <taxon>Desulfovibrionia</taxon>
        <taxon>Desulfovibrionales</taxon>
        <taxon>Desulfovibrionaceae</taxon>
        <taxon>Mailhella</taxon>
    </lineage>
</organism>
<dbReference type="SMART" id="SM00530">
    <property type="entry name" value="HTH_XRE"/>
    <property type="match status" value="1"/>
</dbReference>
<keyword evidence="1" id="KW-0238">DNA-binding</keyword>
<protein>
    <submittedName>
        <fullName evidence="3">Helix-turn-helix domain-containing protein</fullName>
    </submittedName>
</protein>
<reference evidence="3" key="1">
    <citation type="journal article" date="2021" name="PeerJ">
        <title>Extensive microbial diversity within the chicken gut microbiome revealed by metagenomics and culture.</title>
        <authorList>
            <person name="Gilroy R."/>
            <person name="Ravi A."/>
            <person name="Getino M."/>
            <person name="Pursley I."/>
            <person name="Horton D.L."/>
            <person name="Alikhan N.F."/>
            <person name="Baker D."/>
            <person name="Gharbi K."/>
            <person name="Hall N."/>
            <person name="Watson M."/>
            <person name="Adriaenssens E.M."/>
            <person name="Foster-Nyarko E."/>
            <person name="Jarju S."/>
            <person name="Secka A."/>
            <person name="Antonio M."/>
            <person name="Oren A."/>
            <person name="Chaudhuri R.R."/>
            <person name="La Ragione R."/>
            <person name="Hildebrand F."/>
            <person name="Pallen M.J."/>
        </authorList>
    </citation>
    <scope>NUCLEOTIDE SEQUENCE</scope>
    <source>
        <strain evidence="3">CHK186-16707</strain>
    </source>
</reference>